<dbReference type="EMBL" id="FQZM01000019">
    <property type="protein sequence ID" value="SHJ10177.1"/>
    <property type="molecule type" value="Genomic_DNA"/>
</dbReference>
<dbReference type="AlphaFoldDB" id="A0A1M6GJQ7"/>
<dbReference type="Gene3D" id="3.30.70.20">
    <property type="match status" value="1"/>
</dbReference>
<dbReference type="Pfam" id="PF12838">
    <property type="entry name" value="Fer4_7"/>
    <property type="match status" value="1"/>
</dbReference>
<dbReference type="Proteomes" id="UP000184529">
    <property type="component" value="Unassembled WGS sequence"/>
</dbReference>
<name>A0A1M6GJQ7_9FIRM</name>
<dbReference type="InterPro" id="IPR017896">
    <property type="entry name" value="4Fe4S_Fe-S-bd"/>
</dbReference>
<keyword evidence="6" id="KW-1185">Reference proteome</keyword>
<dbReference type="OrthoDB" id="9807879at2"/>
<dbReference type="PROSITE" id="PS00198">
    <property type="entry name" value="4FE4S_FER_1"/>
    <property type="match status" value="1"/>
</dbReference>
<dbReference type="GO" id="GO:0051536">
    <property type="term" value="F:iron-sulfur cluster binding"/>
    <property type="evidence" value="ECO:0007669"/>
    <property type="project" value="UniProtKB-KW"/>
</dbReference>
<keyword evidence="3" id="KW-0411">Iron-sulfur</keyword>
<feature type="domain" description="4Fe-4S ferredoxin-type" evidence="4">
    <location>
        <begin position="1"/>
        <end position="35"/>
    </location>
</feature>
<accession>A0A1M6GJQ7</accession>
<evidence type="ECO:0000256" key="3">
    <source>
        <dbReference type="ARBA" id="ARBA00023014"/>
    </source>
</evidence>
<proteinExistence type="predicted"/>
<dbReference type="RefSeq" id="WP_013823024.1">
    <property type="nucleotide sequence ID" value="NZ_FQZM01000019.1"/>
</dbReference>
<organism evidence="5 6">
    <name type="scientific">Desulfofundulus thermosubterraneus DSM 16057</name>
    <dbReference type="NCBI Taxonomy" id="1121432"/>
    <lineage>
        <taxon>Bacteria</taxon>
        <taxon>Bacillati</taxon>
        <taxon>Bacillota</taxon>
        <taxon>Clostridia</taxon>
        <taxon>Eubacteriales</taxon>
        <taxon>Peptococcaceae</taxon>
        <taxon>Desulfofundulus</taxon>
    </lineage>
</organism>
<evidence type="ECO:0000259" key="4">
    <source>
        <dbReference type="PROSITE" id="PS51379"/>
    </source>
</evidence>
<evidence type="ECO:0000313" key="5">
    <source>
        <dbReference type="EMBL" id="SHJ10177.1"/>
    </source>
</evidence>
<sequence>MPPKVNLQKCDGCRAESEALCVQICPGDLMALDENNGKAYCRSARDCWDCMSCVKACPNGAIETRLPYQLGYYPAKLIPLVGSNKISWTVVDIHGKVERFTFKNRND</sequence>
<dbReference type="STRING" id="1121432.SAMN02745219_01759"/>
<dbReference type="InterPro" id="IPR017900">
    <property type="entry name" value="4Fe4S_Fe_S_CS"/>
</dbReference>
<keyword evidence="2" id="KW-0408">Iron</keyword>
<evidence type="ECO:0000256" key="2">
    <source>
        <dbReference type="ARBA" id="ARBA00023004"/>
    </source>
</evidence>
<dbReference type="GO" id="GO:0046872">
    <property type="term" value="F:metal ion binding"/>
    <property type="evidence" value="ECO:0007669"/>
    <property type="project" value="UniProtKB-KW"/>
</dbReference>
<evidence type="ECO:0000313" key="6">
    <source>
        <dbReference type="Proteomes" id="UP000184529"/>
    </source>
</evidence>
<reference evidence="6" key="1">
    <citation type="submission" date="2016-11" db="EMBL/GenBank/DDBJ databases">
        <authorList>
            <person name="Varghese N."/>
            <person name="Submissions S."/>
        </authorList>
    </citation>
    <scope>NUCLEOTIDE SEQUENCE [LARGE SCALE GENOMIC DNA]</scope>
    <source>
        <strain evidence="6">DSM 16057</strain>
    </source>
</reference>
<feature type="domain" description="4Fe-4S ferredoxin-type" evidence="4">
    <location>
        <begin position="37"/>
        <end position="67"/>
    </location>
</feature>
<protein>
    <submittedName>
        <fullName evidence="5">Adenylylsulfate reductase subunit B</fullName>
    </submittedName>
</protein>
<evidence type="ECO:0000256" key="1">
    <source>
        <dbReference type="ARBA" id="ARBA00022723"/>
    </source>
</evidence>
<dbReference type="PROSITE" id="PS51379">
    <property type="entry name" value="4FE4S_FER_2"/>
    <property type="match status" value="2"/>
</dbReference>
<keyword evidence="1" id="KW-0479">Metal-binding</keyword>
<gene>
    <name evidence="5" type="ORF">SAMN02745219_01759</name>
</gene>
<dbReference type="SUPFAM" id="SSF54862">
    <property type="entry name" value="4Fe-4S ferredoxins"/>
    <property type="match status" value="1"/>
</dbReference>